<gene>
    <name evidence="5" type="ORF">Natoc_0950</name>
</gene>
<dbReference type="KEGG" id="nou:Natoc_0950"/>
<dbReference type="OrthoDB" id="168808at2157"/>
<protein>
    <submittedName>
        <fullName evidence="5">Putative DNA binding protein</fullName>
    </submittedName>
</protein>
<reference evidence="5" key="1">
    <citation type="submission" date="2012-11" db="EMBL/GenBank/DDBJ databases">
        <title>FINISHED of Natronococcus occultus SP4, DSM 3396.</title>
        <authorList>
            <consortium name="DOE Joint Genome Institute"/>
            <person name="Eisen J."/>
            <person name="Huntemann M."/>
            <person name="Wei C.-L."/>
            <person name="Han J."/>
            <person name="Detter J.C."/>
            <person name="Han C."/>
            <person name="Tapia R."/>
            <person name="Chen A."/>
            <person name="Kyrpides N."/>
            <person name="Mavromatis K."/>
            <person name="Markowitz V."/>
            <person name="Szeto E."/>
            <person name="Ivanova N."/>
            <person name="Mikhailova N."/>
            <person name="Ovchinnikova G."/>
            <person name="Pagani I."/>
            <person name="Pati A."/>
            <person name="Goodwin L."/>
            <person name="Nordberg H.P."/>
            <person name="Cantor M.N."/>
            <person name="Hua S.X."/>
            <person name="Woyke T."/>
            <person name="Eisen J."/>
            <person name="Klenk H.-P."/>
            <person name="Klenk H.-P."/>
        </authorList>
    </citation>
    <scope>NUCLEOTIDE SEQUENCE [LARGE SCALE GENOMIC DNA]</scope>
    <source>
        <strain evidence="5">SP4</strain>
    </source>
</reference>
<organism evidence="5 6">
    <name type="scientific">Natronococcus occultus SP4</name>
    <dbReference type="NCBI Taxonomy" id="694430"/>
    <lineage>
        <taxon>Archaea</taxon>
        <taxon>Methanobacteriati</taxon>
        <taxon>Methanobacteriota</taxon>
        <taxon>Stenosarchaea group</taxon>
        <taxon>Halobacteria</taxon>
        <taxon>Halobacteriales</taxon>
        <taxon>Natrialbaceae</taxon>
        <taxon>Natronococcus</taxon>
    </lineage>
</organism>
<dbReference type="Pfam" id="PF04967">
    <property type="entry name" value="HTH_10"/>
    <property type="match status" value="1"/>
</dbReference>
<evidence type="ECO:0000259" key="4">
    <source>
        <dbReference type="Pfam" id="PF24277"/>
    </source>
</evidence>
<dbReference type="RefSeq" id="WP_015320252.1">
    <property type="nucleotide sequence ID" value="NC_019974.1"/>
</dbReference>
<dbReference type="eggNOG" id="arCOG02280">
    <property type="taxonomic scope" value="Archaea"/>
</dbReference>
<accession>L0JY91</accession>
<dbReference type="Gene3D" id="1.10.10.10">
    <property type="entry name" value="Winged helix-like DNA-binding domain superfamily/Winged helix DNA-binding domain"/>
    <property type="match status" value="1"/>
</dbReference>
<dbReference type="GeneID" id="14402148"/>
<proteinExistence type="predicted"/>
<dbReference type="PANTHER" id="PTHR34236">
    <property type="entry name" value="DIMETHYL SULFOXIDE REDUCTASE TRANSCRIPTIONAL ACTIVATOR"/>
    <property type="match status" value="1"/>
</dbReference>
<sequence length="215" mass="23564">MSSGIRATVTIDSPEACPIARFSRETGTTIDQVSTSVACGTKGSTTEFLADVDVEFDDAVTGPVFSYGTTNLYRCSHGEDSHCPCECLGAYDCPVHRYRATDGDVTLVFHADGFDQLQAIMDEFRERFPGVDVRSLLQPPLSGAPEERVFVNRGKLTDRQYEVLETAYEMGYFERPKRANATEIAETLGISQSTFTEHLGAAQRKLLGDVLEADA</sequence>
<evidence type="ECO:0000256" key="2">
    <source>
        <dbReference type="ARBA" id="ARBA00023163"/>
    </source>
</evidence>
<evidence type="ECO:0000313" key="6">
    <source>
        <dbReference type="Proteomes" id="UP000010878"/>
    </source>
</evidence>
<evidence type="ECO:0000259" key="3">
    <source>
        <dbReference type="Pfam" id="PF04967"/>
    </source>
</evidence>
<feature type="domain" description="HTH bat-type" evidence="3">
    <location>
        <begin position="156"/>
        <end position="207"/>
    </location>
</feature>
<dbReference type="AlphaFoldDB" id="L0JY91"/>
<dbReference type="EMBL" id="CP003929">
    <property type="protein sequence ID" value="AGB36798.1"/>
    <property type="molecule type" value="Genomic_DNA"/>
</dbReference>
<dbReference type="STRING" id="694430.Natoc_0950"/>
<dbReference type="Proteomes" id="UP000010878">
    <property type="component" value="Chromosome"/>
</dbReference>
<dbReference type="InterPro" id="IPR056433">
    <property type="entry name" value="DmsR-like_N"/>
</dbReference>
<evidence type="ECO:0000313" key="5">
    <source>
        <dbReference type="EMBL" id="AGB36798.1"/>
    </source>
</evidence>
<dbReference type="InterPro" id="IPR036388">
    <property type="entry name" value="WH-like_DNA-bd_sf"/>
</dbReference>
<feature type="domain" description="DmsR-like N-terminal" evidence="4">
    <location>
        <begin position="1"/>
        <end position="138"/>
    </location>
</feature>
<dbReference type="Pfam" id="PF24277">
    <property type="entry name" value="DmsR_N"/>
    <property type="match status" value="1"/>
</dbReference>
<dbReference type="HOGENOM" id="CLU_090893_0_0_2"/>
<dbReference type="PANTHER" id="PTHR34236:SF1">
    <property type="entry name" value="DIMETHYL SULFOXIDE REDUCTASE TRANSCRIPTIONAL ACTIVATOR"/>
    <property type="match status" value="1"/>
</dbReference>
<keyword evidence="2" id="KW-0804">Transcription</keyword>
<name>L0JY91_9EURY</name>
<evidence type="ECO:0000256" key="1">
    <source>
        <dbReference type="ARBA" id="ARBA00023015"/>
    </source>
</evidence>
<keyword evidence="6" id="KW-1185">Reference proteome</keyword>
<dbReference type="InterPro" id="IPR007050">
    <property type="entry name" value="HTH_bacterioopsin"/>
</dbReference>
<keyword evidence="1" id="KW-0805">Transcription regulation</keyword>